<feature type="region of interest" description="Disordered" evidence="6">
    <location>
        <begin position="136"/>
        <end position="183"/>
    </location>
</feature>
<keyword evidence="9" id="KW-1185">Reference proteome</keyword>
<comment type="subcellular location">
    <subcellularLocation>
        <location evidence="1">Nucleus</location>
    </subcellularLocation>
</comment>
<feature type="compositionally biased region" description="Basic and acidic residues" evidence="6">
    <location>
        <begin position="382"/>
        <end position="391"/>
    </location>
</feature>
<sequence length="579" mass="62164">MGSDQSQAQIKITCALCETSDETEITGPLSSKESISAHQNCLLFASGIYCQNSPTFDDLFGFEVEDVKKELKRGRRLVVREEGVNHCLRFWLCKNINPSTTETDDDTDIDSEESESLLLTKTYRITVPCTVIMDSGTSEHSLEPSSPAGGAPAAVCTSPGSVTTPEHKETPSPRAQTTDPVSSGTIYSMSTLDYFIDGPSDQPASPQHSSPTVDVPAVSTSAVQTISASPLKSERLPVLSSRAGISSSPGRPAAADASDSCHRCKKIGATAGCEVGRCKRSYHYPCAIEDDAISIEDSSKGRYVLFCKLHDPESKKPNDDDIECMDAPVKSEIEDCTPPNQNNQSTPYPESKRPCAEPSPSTRGSLNLTSAQKAGGSADNPGELHGKRIFDSPKQSPEVETPRRKKIKRVLDSDDESPTRTDRVVAPAVSDAEDSVLPKQPNQSTPVPEKTRPCEKLNPSTTEADDDTDIDSDESQSLLTSKTYRITVPCTVIMDSGPSAESEHSLETSSPVRAAPAAVCTSPGSVTTPEHKETPSTSRSSPPPRAQTTDPVSPDLEKQERDLQRKRAALRDAKAVLGV</sequence>
<feature type="compositionally biased region" description="Acidic residues" evidence="6">
    <location>
        <begin position="463"/>
        <end position="474"/>
    </location>
</feature>
<feature type="compositionally biased region" description="Polar residues" evidence="6">
    <location>
        <begin position="359"/>
        <end position="372"/>
    </location>
</feature>
<comment type="caution">
    <text evidence="8">The sequence shown here is derived from an EMBL/GenBank/DDBJ whole genome shotgun (WGS) entry which is preliminary data.</text>
</comment>
<keyword evidence="4" id="KW-0862">Zinc</keyword>
<keyword evidence="3" id="KW-0863">Zinc-finger</keyword>
<organism evidence="8 9">
    <name type="scientific">Labeo rohita</name>
    <name type="common">Indian major carp</name>
    <name type="synonym">Cyprinus rohita</name>
    <dbReference type="NCBI Taxonomy" id="84645"/>
    <lineage>
        <taxon>Eukaryota</taxon>
        <taxon>Metazoa</taxon>
        <taxon>Chordata</taxon>
        <taxon>Craniata</taxon>
        <taxon>Vertebrata</taxon>
        <taxon>Euteleostomi</taxon>
        <taxon>Actinopterygii</taxon>
        <taxon>Neopterygii</taxon>
        <taxon>Teleostei</taxon>
        <taxon>Ostariophysi</taxon>
        <taxon>Cypriniformes</taxon>
        <taxon>Cyprinidae</taxon>
        <taxon>Labeoninae</taxon>
        <taxon>Labeonini</taxon>
        <taxon>Labeo</taxon>
    </lineage>
</organism>
<dbReference type="Pfam" id="PF13771">
    <property type="entry name" value="zf-HC5HC2H"/>
    <property type="match status" value="1"/>
</dbReference>
<evidence type="ECO:0000256" key="3">
    <source>
        <dbReference type="ARBA" id="ARBA00022771"/>
    </source>
</evidence>
<dbReference type="InterPro" id="IPR013083">
    <property type="entry name" value="Znf_RING/FYVE/PHD"/>
</dbReference>
<evidence type="ECO:0000313" key="9">
    <source>
        <dbReference type="Proteomes" id="UP000290572"/>
    </source>
</evidence>
<dbReference type="GO" id="GO:0008270">
    <property type="term" value="F:zinc ion binding"/>
    <property type="evidence" value="ECO:0007669"/>
    <property type="project" value="UniProtKB-KW"/>
</dbReference>
<dbReference type="SMART" id="SM00249">
    <property type="entry name" value="PHD"/>
    <property type="match status" value="1"/>
</dbReference>
<feature type="region of interest" description="Disordered" evidence="6">
    <location>
        <begin position="494"/>
        <end position="579"/>
    </location>
</feature>
<accession>A0A498NB36</accession>
<evidence type="ECO:0000256" key="5">
    <source>
        <dbReference type="ARBA" id="ARBA00023242"/>
    </source>
</evidence>
<dbReference type="PANTHER" id="PTHR12420">
    <property type="entry name" value="PHD FINGER PROTEIN"/>
    <property type="match status" value="1"/>
</dbReference>
<evidence type="ECO:0000259" key="7">
    <source>
        <dbReference type="PROSITE" id="PS51805"/>
    </source>
</evidence>
<feature type="compositionally biased region" description="Basic and acidic residues" evidence="6">
    <location>
        <begin position="555"/>
        <end position="579"/>
    </location>
</feature>
<dbReference type="InterPro" id="IPR051188">
    <property type="entry name" value="PHD-type_Zinc_Finger"/>
</dbReference>
<name>A0A498NB36_LABRO</name>
<feature type="compositionally biased region" description="Polar residues" evidence="6">
    <location>
        <begin position="173"/>
        <end position="183"/>
    </location>
</feature>
<dbReference type="InterPro" id="IPR001965">
    <property type="entry name" value="Znf_PHD"/>
</dbReference>
<dbReference type="PANTHER" id="PTHR12420:SF4">
    <property type="entry name" value="PHD FINGER PROTEIN 11"/>
    <property type="match status" value="1"/>
</dbReference>
<dbReference type="STRING" id="84645.A0A498NB36"/>
<dbReference type="Proteomes" id="UP000290572">
    <property type="component" value="Unassembled WGS sequence"/>
</dbReference>
<dbReference type="Gene3D" id="3.30.40.10">
    <property type="entry name" value="Zinc/RING finger domain, C3HC4 (zinc finger)"/>
    <property type="match status" value="2"/>
</dbReference>
<feature type="compositionally biased region" description="Basic and acidic residues" evidence="6">
    <location>
        <begin position="409"/>
        <end position="423"/>
    </location>
</feature>
<evidence type="ECO:0000256" key="1">
    <source>
        <dbReference type="ARBA" id="ARBA00004123"/>
    </source>
</evidence>
<feature type="compositionally biased region" description="Polar residues" evidence="6">
    <location>
        <begin position="338"/>
        <end position="348"/>
    </location>
</feature>
<dbReference type="AlphaFoldDB" id="A0A498NB36"/>
<proteinExistence type="predicted"/>
<feature type="region of interest" description="Disordered" evidence="6">
    <location>
        <begin position="195"/>
        <end position="216"/>
    </location>
</feature>
<dbReference type="EMBL" id="QBIY01011822">
    <property type="protein sequence ID" value="RXN29004.1"/>
    <property type="molecule type" value="Genomic_DNA"/>
</dbReference>
<dbReference type="GO" id="GO:0005634">
    <property type="term" value="C:nucleus"/>
    <property type="evidence" value="ECO:0007669"/>
    <property type="project" value="UniProtKB-SubCell"/>
</dbReference>
<reference evidence="8 9" key="1">
    <citation type="submission" date="2018-03" db="EMBL/GenBank/DDBJ databases">
        <title>Draft genome sequence of Rohu Carp (Labeo rohita).</title>
        <authorList>
            <person name="Das P."/>
            <person name="Kushwaha B."/>
            <person name="Joshi C.G."/>
            <person name="Kumar D."/>
            <person name="Nagpure N.S."/>
            <person name="Sahoo L."/>
            <person name="Das S.P."/>
            <person name="Bit A."/>
            <person name="Patnaik S."/>
            <person name="Meher P.K."/>
            <person name="Jayasankar P."/>
            <person name="Koringa P.G."/>
            <person name="Patel N.V."/>
            <person name="Hinsu A.T."/>
            <person name="Kumar R."/>
            <person name="Pandey M."/>
            <person name="Agarwal S."/>
            <person name="Srivastava S."/>
            <person name="Singh M."/>
            <person name="Iquebal M.A."/>
            <person name="Jaiswal S."/>
            <person name="Angadi U.B."/>
            <person name="Kumar N."/>
            <person name="Raza M."/>
            <person name="Shah T.M."/>
            <person name="Rai A."/>
            <person name="Jena J.K."/>
        </authorList>
    </citation>
    <scope>NUCLEOTIDE SEQUENCE [LARGE SCALE GENOMIC DNA]</scope>
    <source>
        <strain evidence="8">DASCIFA01</strain>
        <tissue evidence="8">Testis</tissue>
    </source>
</reference>
<dbReference type="PROSITE" id="PS51805">
    <property type="entry name" value="EPHD"/>
    <property type="match status" value="1"/>
</dbReference>
<keyword evidence="2" id="KW-0479">Metal-binding</keyword>
<feature type="region of interest" description="Disordered" evidence="6">
    <location>
        <begin position="332"/>
        <end position="481"/>
    </location>
</feature>
<feature type="compositionally biased region" description="Low complexity" evidence="6">
    <location>
        <begin position="144"/>
        <end position="154"/>
    </location>
</feature>
<evidence type="ECO:0000256" key="2">
    <source>
        <dbReference type="ARBA" id="ARBA00022723"/>
    </source>
</evidence>
<feature type="domain" description="PHD-type" evidence="7">
    <location>
        <begin position="264"/>
        <end position="311"/>
    </location>
</feature>
<evidence type="ECO:0000313" key="8">
    <source>
        <dbReference type="EMBL" id="RXN29004.1"/>
    </source>
</evidence>
<evidence type="ECO:0000256" key="6">
    <source>
        <dbReference type="SAM" id="MobiDB-lite"/>
    </source>
</evidence>
<protein>
    <submittedName>
        <fullName evidence="8">Proteoglycan 4-like isoform X4</fullName>
    </submittedName>
</protein>
<gene>
    <name evidence="8" type="ORF">ROHU_018733</name>
</gene>
<feature type="compositionally biased region" description="Polar residues" evidence="6">
    <location>
        <begin position="202"/>
        <end position="216"/>
    </location>
</feature>
<keyword evidence="5" id="KW-0539">Nucleus</keyword>
<dbReference type="InterPro" id="IPR034732">
    <property type="entry name" value="EPHD"/>
</dbReference>
<evidence type="ECO:0000256" key="4">
    <source>
        <dbReference type="ARBA" id="ARBA00022833"/>
    </source>
</evidence>